<gene>
    <name evidence="1" type="ORF">F6X53_16850</name>
</gene>
<proteinExistence type="predicted"/>
<reference evidence="1 2" key="1">
    <citation type="submission" date="2019-09" db="EMBL/GenBank/DDBJ databases">
        <title>YIM 48816 draft genome.</title>
        <authorList>
            <person name="Jiang L."/>
        </authorList>
    </citation>
    <scope>NUCLEOTIDE SEQUENCE [LARGE SCALE GENOMIC DNA]</scope>
    <source>
        <strain evidence="1 2">YIM 48816</strain>
    </source>
</reference>
<sequence length="69" mass="7559">MRRLITLVARIPAEPGLPEQGRLIDQLTDLETEALSAGAPPRTTEAIRAVRRTVRAASLMPDRPAFRAP</sequence>
<dbReference type="OrthoDB" id="7998561at2"/>
<accession>A0A6L3SXV0</accession>
<keyword evidence="2" id="KW-1185">Reference proteome</keyword>
<dbReference type="EMBL" id="VZZK01000017">
    <property type="protein sequence ID" value="KAB1077937.1"/>
    <property type="molecule type" value="Genomic_DNA"/>
</dbReference>
<name>A0A6L3SXV0_9HYPH</name>
<organism evidence="1 2">
    <name type="scientific">Methylobacterium soli</name>
    <dbReference type="NCBI Taxonomy" id="553447"/>
    <lineage>
        <taxon>Bacteria</taxon>
        <taxon>Pseudomonadati</taxon>
        <taxon>Pseudomonadota</taxon>
        <taxon>Alphaproteobacteria</taxon>
        <taxon>Hyphomicrobiales</taxon>
        <taxon>Methylobacteriaceae</taxon>
        <taxon>Methylobacterium</taxon>
    </lineage>
</organism>
<protein>
    <submittedName>
        <fullName evidence="1">Uncharacterized protein</fullName>
    </submittedName>
</protein>
<dbReference type="Proteomes" id="UP000474159">
    <property type="component" value="Unassembled WGS sequence"/>
</dbReference>
<evidence type="ECO:0000313" key="1">
    <source>
        <dbReference type="EMBL" id="KAB1077937.1"/>
    </source>
</evidence>
<dbReference type="AlphaFoldDB" id="A0A6L3SXV0"/>
<evidence type="ECO:0000313" key="2">
    <source>
        <dbReference type="Proteomes" id="UP000474159"/>
    </source>
</evidence>
<comment type="caution">
    <text evidence="1">The sequence shown here is derived from an EMBL/GenBank/DDBJ whole genome shotgun (WGS) entry which is preliminary data.</text>
</comment>